<keyword evidence="6" id="KW-1185">Reference proteome</keyword>
<comment type="similarity">
    <text evidence="4">Belongs to the PriB family.</text>
</comment>
<keyword evidence="2 4" id="KW-0235">DNA replication</keyword>
<sequence>MNQFALSAHILEIKPLRYTPGGVPALELLLEHQSNVVQAGHPRQVNLQIQALALGDMANLLAQTPLGTLLQTQGFLAAARKGSTRLVFHIQNVKSQYAGQGSTTV</sequence>
<keyword evidence="1 4" id="KW-0639">Primosome</keyword>
<evidence type="ECO:0000256" key="2">
    <source>
        <dbReference type="ARBA" id="ARBA00022705"/>
    </source>
</evidence>
<dbReference type="InterPro" id="IPR000424">
    <property type="entry name" value="Primosome_PriB/ssb"/>
</dbReference>
<organism evidence="5 6">
    <name type="scientific">Alcaligenes endophyticus</name>
    <dbReference type="NCBI Taxonomy" id="1929088"/>
    <lineage>
        <taxon>Bacteria</taxon>
        <taxon>Pseudomonadati</taxon>
        <taxon>Pseudomonadota</taxon>
        <taxon>Betaproteobacteria</taxon>
        <taxon>Burkholderiales</taxon>
        <taxon>Alcaligenaceae</taxon>
        <taxon>Alcaligenes</taxon>
    </lineage>
</organism>
<dbReference type="SUPFAM" id="SSF50249">
    <property type="entry name" value="Nucleic acid-binding proteins"/>
    <property type="match status" value="1"/>
</dbReference>
<comment type="function">
    <text evidence="4">Involved in the restart of stalled replication forks, which reloads the replicative helicase on sites other than the origin of replication; the PriA-PriB pathway is the major replication restart pathway. During primosome assembly it facilitates complex formation between PriA and DnaT on DNA; stabilizes PriA on DNA. Stimulates the DNA unwinding activity of PriA helicase.</text>
</comment>
<name>A0ABT8EN99_9BURK</name>
<proteinExistence type="inferred from homology"/>
<accession>A0ABT8EN99</accession>
<protein>
    <recommendedName>
        <fullName evidence="4">Replication restart protein PriB</fullName>
    </recommendedName>
</protein>
<evidence type="ECO:0000313" key="6">
    <source>
        <dbReference type="Proteomes" id="UP001168613"/>
    </source>
</evidence>
<dbReference type="InterPro" id="IPR012340">
    <property type="entry name" value="NA-bd_OB-fold"/>
</dbReference>
<comment type="caution">
    <text evidence="5">The sequence shown here is derived from an EMBL/GenBank/DDBJ whole genome shotgun (WGS) entry which is preliminary data.</text>
</comment>
<dbReference type="Gene3D" id="2.40.50.140">
    <property type="entry name" value="Nucleic acid-binding proteins"/>
    <property type="match status" value="1"/>
</dbReference>
<evidence type="ECO:0000256" key="1">
    <source>
        <dbReference type="ARBA" id="ARBA00022515"/>
    </source>
</evidence>
<dbReference type="NCBIfam" id="TIGR04418">
    <property type="entry name" value="PriB_gamma"/>
    <property type="match status" value="1"/>
</dbReference>
<evidence type="ECO:0000256" key="3">
    <source>
        <dbReference type="ARBA" id="ARBA00023125"/>
    </source>
</evidence>
<evidence type="ECO:0000313" key="5">
    <source>
        <dbReference type="EMBL" id="MDN4122787.1"/>
    </source>
</evidence>
<dbReference type="PROSITE" id="PS50935">
    <property type="entry name" value="SSB"/>
    <property type="match status" value="1"/>
</dbReference>
<dbReference type="PIRSF" id="PIRSF003135">
    <property type="entry name" value="Primosomal_n"/>
    <property type="match status" value="1"/>
</dbReference>
<dbReference type="RefSeq" id="WP_266123694.1">
    <property type="nucleotide sequence ID" value="NZ_JAJHNU010000005.1"/>
</dbReference>
<dbReference type="Proteomes" id="UP001168613">
    <property type="component" value="Unassembled WGS sequence"/>
</dbReference>
<reference evidence="5" key="1">
    <citation type="submission" date="2021-11" db="EMBL/GenBank/DDBJ databases">
        <title>Draft genome sequence of Alcaligenes endophyticus type strain CCUG 75668T.</title>
        <authorList>
            <person name="Salva-Serra F."/>
            <person name="Duran R.E."/>
            <person name="Seeger M."/>
            <person name="Moore E.R.B."/>
            <person name="Jaen-Luchoro D."/>
        </authorList>
    </citation>
    <scope>NUCLEOTIDE SEQUENCE</scope>
    <source>
        <strain evidence="5">CCUG 75668</strain>
    </source>
</reference>
<dbReference type="InterPro" id="IPR023646">
    <property type="entry name" value="Prisomal_replication_PriB"/>
</dbReference>
<comment type="subunit">
    <text evidence="4">Homodimer. Interacts with PriA and DnaT. Component of the replication restart primosome. Primosome assembly occurs via a 'hand-off' mechanism. PriA binds to replication forks, subsequently PriB then DnaT bind; DnaT then displaces ssDNA to generate the helicase loading substrate.</text>
</comment>
<dbReference type="HAMAP" id="MF_00720">
    <property type="entry name" value="PriB"/>
    <property type="match status" value="1"/>
</dbReference>
<dbReference type="Pfam" id="PF22657">
    <property type="entry name" value="SSB_1"/>
    <property type="match status" value="1"/>
</dbReference>
<evidence type="ECO:0000256" key="4">
    <source>
        <dbReference type="HAMAP-Rule" id="MF_00720"/>
    </source>
</evidence>
<keyword evidence="3 4" id="KW-0238">DNA-binding</keyword>
<gene>
    <name evidence="4 5" type="primary">priB</name>
    <name evidence="5" type="ORF">LMS43_15975</name>
</gene>
<dbReference type="EMBL" id="JAJHNU010000005">
    <property type="protein sequence ID" value="MDN4122787.1"/>
    <property type="molecule type" value="Genomic_DNA"/>
</dbReference>